<organism evidence="1">
    <name type="scientific">Spodoptera frugiperda</name>
    <name type="common">Fall armyworm</name>
    <dbReference type="NCBI Taxonomy" id="7108"/>
    <lineage>
        <taxon>Eukaryota</taxon>
        <taxon>Metazoa</taxon>
        <taxon>Ecdysozoa</taxon>
        <taxon>Arthropoda</taxon>
        <taxon>Hexapoda</taxon>
        <taxon>Insecta</taxon>
        <taxon>Pterygota</taxon>
        <taxon>Neoptera</taxon>
        <taxon>Endopterygota</taxon>
        <taxon>Lepidoptera</taxon>
        <taxon>Glossata</taxon>
        <taxon>Ditrysia</taxon>
        <taxon>Noctuoidea</taxon>
        <taxon>Noctuidae</taxon>
        <taxon>Amphipyrinae</taxon>
        <taxon>Spodoptera</taxon>
    </lineage>
</organism>
<dbReference type="AlphaFoldDB" id="A0A2H1VJT5"/>
<proteinExistence type="predicted"/>
<name>A0A2H1VJT5_SPOFR</name>
<reference evidence="1" key="1">
    <citation type="submission" date="2016-07" db="EMBL/GenBank/DDBJ databases">
        <authorList>
            <person name="Bretaudeau A."/>
        </authorList>
    </citation>
    <scope>NUCLEOTIDE SEQUENCE</scope>
    <source>
        <strain evidence="1">Rice</strain>
        <tissue evidence="1">Whole body</tissue>
    </source>
</reference>
<sequence>MKLYVCKRTHDTGENPNVGQCFFFKKKERKILYDFIIFGGKSSNDFSRREPDESGGLLLLKTTKFLLLLFELEPRIKFNNFRQSADLNTSSVFVIDKNTSQATDSR</sequence>
<protein>
    <submittedName>
        <fullName evidence="1">SFRICE_025155</fullName>
    </submittedName>
</protein>
<dbReference type="EMBL" id="ODYU01002948">
    <property type="protein sequence ID" value="SOQ41093.1"/>
    <property type="molecule type" value="Genomic_DNA"/>
</dbReference>
<gene>
    <name evidence="1" type="ORF">SFRICE_025155</name>
</gene>
<accession>A0A2H1VJT5</accession>
<evidence type="ECO:0000313" key="1">
    <source>
        <dbReference type="EMBL" id="SOQ41093.1"/>
    </source>
</evidence>